<accession>A0A0C3QLI3</accession>
<evidence type="ECO:0000313" key="3">
    <source>
        <dbReference type="Proteomes" id="UP000054248"/>
    </source>
</evidence>
<reference evidence="3" key="2">
    <citation type="submission" date="2015-01" db="EMBL/GenBank/DDBJ databases">
        <title>Evolutionary Origins and Diversification of the Mycorrhizal Mutualists.</title>
        <authorList>
            <consortium name="DOE Joint Genome Institute"/>
            <consortium name="Mycorrhizal Genomics Consortium"/>
            <person name="Kohler A."/>
            <person name="Kuo A."/>
            <person name="Nagy L.G."/>
            <person name="Floudas D."/>
            <person name="Copeland A."/>
            <person name="Barry K.W."/>
            <person name="Cichocki N."/>
            <person name="Veneault-Fourrey C."/>
            <person name="LaButti K."/>
            <person name="Lindquist E.A."/>
            <person name="Lipzen A."/>
            <person name="Lundell T."/>
            <person name="Morin E."/>
            <person name="Murat C."/>
            <person name="Riley R."/>
            <person name="Ohm R."/>
            <person name="Sun H."/>
            <person name="Tunlid A."/>
            <person name="Henrissat B."/>
            <person name="Grigoriev I.V."/>
            <person name="Hibbett D.S."/>
            <person name="Martin F."/>
        </authorList>
    </citation>
    <scope>NUCLEOTIDE SEQUENCE [LARGE SCALE GENOMIC DNA]</scope>
    <source>
        <strain evidence="3">MUT 4182</strain>
    </source>
</reference>
<feature type="compositionally biased region" description="Basic and acidic residues" evidence="1">
    <location>
        <begin position="13"/>
        <end position="26"/>
    </location>
</feature>
<proteinExistence type="predicted"/>
<dbReference type="EMBL" id="KN822947">
    <property type="protein sequence ID" value="KIO33620.1"/>
    <property type="molecule type" value="Genomic_DNA"/>
</dbReference>
<keyword evidence="3" id="KW-1185">Reference proteome</keyword>
<protein>
    <submittedName>
        <fullName evidence="2">Uncharacterized protein</fullName>
    </submittedName>
</protein>
<evidence type="ECO:0000256" key="1">
    <source>
        <dbReference type="SAM" id="MobiDB-lite"/>
    </source>
</evidence>
<feature type="region of interest" description="Disordered" evidence="1">
    <location>
        <begin position="1"/>
        <end position="57"/>
    </location>
</feature>
<dbReference type="AlphaFoldDB" id="A0A0C3QLI3"/>
<reference evidence="2 3" key="1">
    <citation type="submission" date="2014-04" db="EMBL/GenBank/DDBJ databases">
        <authorList>
            <consortium name="DOE Joint Genome Institute"/>
            <person name="Kuo A."/>
            <person name="Girlanda M."/>
            <person name="Perotto S."/>
            <person name="Kohler A."/>
            <person name="Nagy L.G."/>
            <person name="Floudas D."/>
            <person name="Copeland A."/>
            <person name="Barry K.W."/>
            <person name="Cichocki N."/>
            <person name="Veneault-Fourrey C."/>
            <person name="LaButti K."/>
            <person name="Lindquist E.A."/>
            <person name="Lipzen A."/>
            <person name="Lundell T."/>
            <person name="Morin E."/>
            <person name="Murat C."/>
            <person name="Sun H."/>
            <person name="Tunlid A."/>
            <person name="Henrissat B."/>
            <person name="Grigoriev I.V."/>
            <person name="Hibbett D.S."/>
            <person name="Martin F."/>
            <person name="Nordberg H.P."/>
            <person name="Cantor M.N."/>
            <person name="Hua S.X."/>
        </authorList>
    </citation>
    <scope>NUCLEOTIDE SEQUENCE [LARGE SCALE GENOMIC DNA]</scope>
    <source>
        <strain evidence="2 3">MUT 4182</strain>
    </source>
</reference>
<dbReference type="Proteomes" id="UP000054248">
    <property type="component" value="Unassembled WGS sequence"/>
</dbReference>
<evidence type="ECO:0000313" key="2">
    <source>
        <dbReference type="EMBL" id="KIO33620.1"/>
    </source>
</evidence>
<sequence>MARKWRQTFNFSMHDHSQGPSEPERVSRRRRGQQDAGGRLSASSRMSVQKGKMTPAV</sequence>
<dbReference type="HOGENOM" id="CLU_2998198_0_0_1"/>
<organism evidence="2 3">
    <name type="scientific">Tulasnella calospora MUT 4182</name>
    <dbReference type="NCBI Taxonomy" id="1051891"/>
    <lineage>
        <taxon>Eukaryota</taxon>
        <taxon>Fungi</taxon>
        <taxon>Dikarya</taxon>
        <taxon>Basidiomycota</taxon>
        <taxon>Agaricomycotina</taxon>
        <taxon>Agaricomycetes</taxon>
        <taxon>Cantharellales</taxon>
        <taxon>Tulasnellaceae</taxon>
        <taxon>Tulasnella</taxon>
    </lineage>
</organism>
<name>A0A0C3QLI3_9AGAM</name>
<gene>
    <name evidence="2" type="ORF">M407DRAFT_240995</name>
</gene>